<dbReference type="EMBL" id="MAVT02002057">
    <property type="protein sequence ID" value="POS69701.1"/>
    <property type="molecule type" value="Genomic_DNA"/>
</dbReference>
<evidence type="ECO:0000256" key="1">
    <source>
        <dbReference type="SAM" id="Phobius"/>
    </source>
</evidence>
<organism evidence="2 3">
    <name type="scientific">Diaporthe helianthi</name>
    <dbReference type="NCBI Taxonomy" id="158607"/>
    <lineage>
        <taxon>Eukaryota</taxon>
        <taxon>Fungi</taxon>
        <taxon>Dikarya</taxon>
        <taxon>Ascomycota</taxon>
        <taxon>Pezizomycotina</taxon>
        <taxon>Sordariomycetes</taxon>
        <taxon>Sordariomycetidae</taxon>
        <taxon>Diaporthales</taxon>
        <taxon>Diaporthaceae</taxon>
        <taxon>Diaporthe</taxon>
    </lineage>
</organism>
<dbReference type="Proteomes" id="UP000094444">
    <property type="component" value="Unassembled WGS sequence"/>
</dbReference>
<feature type="transmembrane region" description="Helical" evidence="1">
    <location>
        <begin position="219"/>
        <end position="238"/>
    </location>
</feature>
<comment type="caution">
    <text evidence="2">The sequence shown here is derived from an EMBL/GenBank/DDBJ whole genome shotgun (WGS) entry which is preliminary data.</text>
</comment>
<sequence>MVAFDNASVSLNTPEQRVPLQDVSNSITPHILLTVFQIAALSGPQYPGRRLITCIVIVVLAVQCHLGSFTNDLALANFVSLAWPHYLLTLSFFVFGSPEGPEADIWRIDRPPQEATAMRAFSPRKIKWAMATLLALRGVRWNWEVPHIPRRTRPGEKEGLLRFTLLQVVDLAWAMTMMALFTQLGARLFFIDPLTGSTYADTKNLTIRRGGPLTSLGLAFLYGATPYFCINGLASSLWKTC</sequence>
<protein>
    <submittedName>
        <fullName evidence="2">Uncharacterized protein</fullName>
    </submittedName>
</protein>
<proteinExistence type="predicted"/>
<keyword evidence="1" id="KW-1133">Transmembrane helix</keyword>
<keyword evidence="1" id="KW-0472">Membrane</keyword>
<dbReference type="InParanoid" id="A0A2P5HHH6"/>
<evidence type="ECO:0000313" key="3">
    <source>
        <dbReference type="Proteomes" id="UP000094444"/>
    </source>
</evidence>
<keyword evidence="3" id="KW-1185">Reference proteome</keyword>
<dbReference type="AlphaFoldDB" id="A0A2P5HHH6"/>
<feature type="transmembrane region" description="Helical" evidence="1">
    <location>
        <begin position="160"/>
        <end position="181"/>
    </location>
</feature>
<name>A0A2P5HHH6_DIAHE</name>
<evidence type="ECO:0000313" key="2">
    <source>
        <dbReference type="EMBL" id="POS69701.1"/>
    </source>
</evidence>
<reference evidence="2" key="1">
    <citation type="submission" date="2017-09" db="EMBL/GenBank/DDBJ databases">
        <title>Polyketide synthases of a Diaporthe helianthi virulent isolate.</title>
        <authorList>
            <person name="Baroncelli R."/>
        </authorList>
    </citation>
    <scope>NUCLEOTIDE SEQUENCE [LARGE SCALE GENOMIC DNA]</scope>
    <source>
        <strain evidence="2">7/96</strain>
    </source>
</reference>
<accession>A0A2P5HHH6</accession>
<gene>
    <name evidence="2" type="ORF">DHEL01_v211906</name>
</gene>
<keyword evidence="1" id="KW-0812">Transmembrane</keyword>
<dbReference type="OrthoDB" id="1077582at2759"/>